<dbReference type="Proteomes" id="UP000199759">
    <property type="component" value="Unassembled WGS sequence"/>
</dbReference>
<keyword evidence="3" id="KW-1185">Reference proteome</keyword>
<dbReference type="Pfam" id="PF09538">
    <property type="entry name" value="FYDLN_acid"/>
    <property type="match status" value="1"/>
</dbReference>
<reference evidence="2 3" key="1">
    <citation type="submission" date="2016-10" db="EMBL/GenBank/DDBJ databases">
        <authorList>
            <person name="de Groot N.N."/>
        </authorList>
    </citation>
    <scope>NUCLEOTIDE SEQUENCE [LARGE SCALE GENOMIC DNA]</scope>
    <source>
        <strain evidence="2 3">DSM 16077</strain>
    </source>
</reference>
<protein>
    <submittedName>
        <fullName evidence="2">TIGR02300 family protein</fullName>
    </submittedName>
</protein>
<dbReference type="InterPro" id="IPR012644">
    <property type="entry name" value="CHP02300_FYDLN_acid"/>
</dbReference>
<feature type="region of interest" description="Disordered" evidence="1">
    <location>
        <begin position="48"/>
        <end position="145"/>
    </location>
</feature>
<evidence type="ECO:0000256" key="1">
    <source>
        <dbReference type="SAM" id="MobiDB-lite"/>
    </source>
</evidence>
<proteinExistence type="predicted"/>
<evidence type="ECO:0000313" key="2">
    <source>
        <dbReference type="EMBL" id="SDM37991.1"/>
    </source>
</evidence>
<feature type="compositionally biased region" description="Acidic residues" evidence="1">
    <location>
        <begin position="67"/>
        <end position="135"/>
    </location>
</feature>
<dbReference type="OrthoDB" id="9815689at2"/>
<dbReference type="NCBIfam" id="TIGR02300">
    <property type="entry name" value="FYDLN_acid"/>
    <property type="match status" value="1"/>
</dbReference>
<dbReference type="AlphaFoldDB" id="A0A1G9SRG2"/>
<dbReference type="STRING" id="144026.SAMN04488568_11048"/>
<sequence length="145" mass="15896">MAKQELGSKRTCPKCAAKFYDLGRRPARCPKCAHEFDPELVPVRLKVAPEPVDDDEAPAKAKVVEADGFEDEVDDTPEVGEAGDDIVVDDDEDDDEGSGLSDDIPDGFEEDDGEDPVDEDDNTVLLDDDEDDDFAEFTKGEDEDL</sequence>
<evidence type="ECO:0000313" key="3">
    <source>
        <dbReference type="Proteomes" id="UP000199759"/>
    </source>
</evidence>
<dbReference type="RefSeq" id="WP_091769968.1">
    <property type="nucleotide sequence ID" value="NZ_FNHG01000010.1"/>
</dbReference>
<feature type="compositionally biased region" description="Basic and acidic residues" evidence="1">
    <location>
        <begin position="136"/>
        <end position="145"/>
    </location>
</feature>
<gene>
    <name evidence="2" type="ORF">SAMN04488568_11048</name>
</gene>
<dbReference type="EMBL" id="FNHG01000010">
    <property type="protein sequence ID" value="SDM37991.1"/>
    <property type="molecule type" value="Genomic_DNA"/>
</dbReference>
<name>A0A1G9SRG2_9PROT</name>
<accession>A0A1G9SRG2</accession>
<organism evidence="2 3">
    <name type="scientific">Maricaulis salignorans</name>
    <dbReference type="NCBI Taxonomy" id="144026"/>
    <lineage>
        <taxon>Bacteria</taxon>
        <taxon>Pseudomonadati</taxon>
        <taxon>Pseudomonadota</taxon>
        <taxon>Alphaproteobacteria</taxon>
        <taxon>Maricaulales</taxon>
        <taxon>Maricaulaceae</taxon>
        <taxon>Maricaulis</taxon>
    </lineage>
</organism>